<dbReference type="Gene3D" id="3.20.20.80">
    <property type="entry name" value="Glycosidases"/>
    <property type="match status" value="1"/>
</dbReference>
<dbReference type="PANTHER" id="PTHR22600">
    <property type="entry name" value="BETA-HEXOSAMINIDASE"/>
    <property type="match status" value="1"/>
</dbReference>
<evidence type="ECO:0000256" key="3">
    <source>
        <dbReference type="ARBA" id="ARBA00012663"/>
    </source>
</evidence>
<evidence type="ECO:0000256" key="5">
    <source>
        <dbReference type="ARBA" id="ARBA00023295"/>
    </source>
</evidence>
<gene>
    <name evidence="11" type="ORF">AABB31_22485</name>
</gene>
<keyword evidence="12" id="KW-1185">Reference proteome</keyword>
<dbReference type="Gene3D" id="3.30.379.10">
    <property type="entry name" value="Chitobiase/beta-hexosaminidase domain 2-like"/>
    <property type="match status" value="1"/>
</dbReference>
<dbReference type="RefSeq" id="WP_373635069.1">
    <property type="nucleotide sequence ID" value="NZ_CP151767.2"/>
</dbReference>
<evidence type="ECO:0000256" key="7">
    <source>
        <dbReference type="ARBA" id="ARBA00033000"/>
    </source>
</evidence>
<dbReference type="CDD" id="cd06563">
    <property type="entry name" value="GH20_chitobiase-like"/>
    <property type="match status" value="1"/>
</dbReference>
<evidence type="ECO:0000259" key="9">
    <source>
        <dbReference type="Pfam" id="PF00728"/>
    </source>
</evidence>
<dbReference type="EMBL" id="CP151767">
    <property type="protein sequence ID" value="WZU67642.2"/>
    <property type="molecule type" value="Genomic_DNA"/>
</dbReference>
<keyword evidence="4" id="KW-0378">Hydrolase</keyword>
<dbReference type="SUPFAM" id="SSF51445">
    <property type="entry name" value="(Trans)glycosidases"/>
    <property type="match status" value="1"/>
</dbReference>
<dbReference type="SUPFAM" id="SSF55545">
    <property type="entry name" value="beta-N-acetylhexosaminidase-like domain"/>
    <property type="match status" value="1"/>
</dbReference>
<feature type="active site" description="Proton donor" evidence="8">
    <location>
        <position position="436"/>
    </location>
</feature>
<evidence type="ECO:0000313" key="12">
    <source>
        <dbReference type="Proteomes" id="UP001470809"/>
    </source>
</evidence>
<evidence type="ECO:0000259" key="10">
    <source>
        <dbReference type="Pfam" id="PF02838"/>
    </source>
</evidence>
<dbReference type="InterPro" id="IPR017853">
    <property type="entry name" value="GH"/>
</dbReference>
<comment type="similarity">
    <text evidence="2">Belongs to the glycosyl hydrolase 20 family.</text>
</comment>
<dbReference type="Proteomes" id="UP001470809">
    <property type="component" value="Chromosome"/>
</dbReference>
<dbReference type="KEGG" id="yrh:AABB31_22485"/>
<evidence type="ECO:0000313" key="11">
    <source>
        <dbReference type="EMBL" id="WZU67642.2"/>
    </source>
</evidence>
<dbReference type="EC" id="3.2.1.52" evidence="3"/>
<dbReference type="InterPro" id="IPR029018">
    <property type="entry name" value="Hex-like_dom2"/>
</dbReference>
<dbReference type="GO" id="GO:0016020">
    <property type="term" value="C:membrane"/>
    <property type="evidence" value="ECO:0007669"/>
    <property type="project" value="TreeGrafter"/>
</dbReference>
<dbReference type="Pfam" id="PF00728">
    <property type="entry name" value="Glyco_hydro_20"/>
    <property type="match status" value="1"/>
</dbReference>
<dbReference type="Pfam" id="PF02838">
    <property type="entry name" value="Glyco_hydro_20b"/>
    <property type="match status" value="1"/>
</dbReference>
<dbReference type="GO" id="GO:0005975">
    <property type="term" value="P:carbohydrate metabolic process"/>
    <property type="evidence" value="ECO:0007669"/>
    <property type="project" value="InterPro"/>
</dbReference>
<evidence type="ECO:0000256" key="2">
    <source>
        <dbReference type="ARBA" id="ARBA00006285"/>
    </source>
</evidence>
<keyword evidence="5" id="KW-0326">Glycosidase</keyword>
<comment type="catalytic activity">
    <reaction evidence="1">
        <text>Hydrolysis of terminal non-reducing N-acetyl-D-hexosamine residues in N-acetyl-beta-D-hexosaminides.</text>
        <dbReference type="EC" id="3.2.1.52"/>
    </reaction>
</comment>
<reference evidence="12" key="1">
    <citation type="submission" date="2024-04" db="EMBL/GenBank/DDBJ databases">
        <title>Phylogenomic analyses of a clade within the roseobacter group suggest taxonomic reassignments of species of the genera Aestuariivita, Citreicella, Loktanella, Nautella, Pelagibaca, Ruegeria, Thalassobius, Thiobacimonas and Tropicibacter, and the proposal o.</title>
        <authorList>
            <person name="Jeon C.O."/>
        </authorList>
    </citation>
    <scope>NUCLEOTIDE SEQUENCE [LARGE SCALE GENOMIC DNA]</scope>
    <source>
        <strain evidence="12">SS1-5</strain>
    </source>
</reference>
<dbReference type="InterPro" id="IPR015883">
    <property type="entry name" value="Glyco_hydro_20_cat"/>
</dbReference>
<dbReference type="GO" id="GO:0004563">
    <property type="term" value="F:beta-N-acetylhexosaminidase activity"/>
    <property type="evidence" value="ECO:0007669"/>
    <property type="project" value="UniProtKB-EC"/>
</dbReference>
<dbReference type="PANTHER" id="PTHR22600:SF57">
    <property type="entry name" value="BETA-N-ACETYLHEXOSAMINIDASE"/>
    <property type="match status" value="1"/>
</dbReference>
<reference evidence="11 12" key="2">
    <citation type="submission" date="2024-08" db="EMBL/GenBank/DDBJ databases">
        <title>Phylogenomic analyses of a clade within the roseobacter group suggest taxonomic reassignments of species of the genera Aestuariivita, Citreicella, Loktanella, Nautella, Pelagibaca, Ruegeria, Thalassobius, Thiobacimonas and Tropicibacter, and the proposal o.</title>
        <authorList>
            <person name="Jeon C.O."/>
        </authorList>
    </citation>
    <scope>NUCLEOTIDE SEQUENCE [LARGE SCALE GENOMIC DNA]</scope>
    <source>
        <strain evidence="11 12">SS1-5</strain>
    </source>
</reference>
<sequence length="625" mass="67376">MTLHLTQGWTAAPADTCGSLHLTLHNLGETDIRPASFCYTSLARIDETTDVTGGTLVNSYGSFVEIVPNADIPAGGTWQVRLRGLIYGAANRTQGVITAWITTTDGRTMEATIGDLEPLDGAPRGPGKDWPPGQITEPLGLLPWPAEVAITDWGAAPILCPAPGSDPAPFQAVAALQKRLFPADPAAISLSHGQPVHTSQTQDLPPHGYRLQFGAEITLHHADPLGLQYGLTALAQMAHAARIDDRFQFPRTGEISDAPRFEWRGLMLDVSRNFHDVRVIRRVLDVMAWLRMNRFHWHLVDDEGYRIPSAAYPALNTIGASRGMGQPMPPQYGDGPSGQSGHYTPTDIAQVLDHASALGIAIMPEVEMPGHAASLIAAVPGLRDPDEPNGCYRSVQGYTNNALNPGIPKTYDVVETLLDEAAALFPFDIIHVGADEVDLAAWGKSPLAQRFAAANGLATTHELQAHFLRHVQDHLRQRGRKIAAWDEAAEGGGIAPDNALLFAWRTKEKTAELMAKGYDVVATPGQAYYLDMVEADGWDARGISWAGVSPPQNCYDYAVADGLPDGPGQLVGVQAAIWGEYLDTTDAINAIAFPRLAAVAEAGWTPEAQKSWPRFAALSRLVPRL</sequence>
<name>A0AAN0MDS0_9RHOB</name>
<feature type="domain" description="Beta-hexosaminidase bacterial type N-terminal" evidence="10">
    <location>
        <begin position="193"/>
        <end position="257"/>
    </location>
</feature>
<dbReference type="InterPro" id="IPR025705">
    <property type="entry name" value="Beta_hexosaminidase_sua/sub"/>
</dbReference>
<evidence type="ECO:0000256" key="8">
    <source>
        <dbReference type="PIRSR" id="PIRSR625705-1"/>
    </source>
</evidence>
<accession>A0AAN0MDS0</accession>
<evidence type="ECO:0000256" key="4">
    <source>
        <dbReference type="ARBA" id="ARBA00022801"/>
    </source>
</evidence>
<feature type="domain" description="Glycoside hydrolase family 20 catalytic" evidence="9">
    <location>
        <begin position="261"/>
        <end position="606"/>
    </location>
</feature>
<dbReference type="InterPro" id="IPR015882">
    <property type="entry name" value="HEX_bac_N"/>
</dbReference>
<evidence type="ECO:0000256" key="1">
    <source>
        <dbReference type="ARBA" id="ARBA00001231"/>
    </source>
</evidence>
<dbReference type="GO" id="GO:0030203">
    <property type="term" value="P:glycosaminoglycan metabolic process"/>
    <property type="evidence" value="ECO:0007669"/>
    <property type="project" value="TreeGrafter"/>
</dbReference>
<protein>
    <recommendedName>
        <fullName evidence="3">beta-N-acetylhexosaminidase</fullName>
        <ecNumber evidence="3">3.2.1.52</ecNumber>
    </recommendedName>
    <alternativeName>
        <fullName evidence="6">Beta-N-acetylhexosaminidase</fullName>
    </alternativeName>
    <alternativeName>
        <fullName evidence="7">N-acetyl-beta-glucosaminidase</fullName>
    </alternativeName>
</protein>
<evidence type="ECO:0000256" key="6">
    <source>
        <dbReference type="ARBA" id="ARBA00030512"/>
    </source>
</evidence>
<dbReference type="PRINTS" id="PR00738">
    <property type="entry name" value="GLHYDRLASE20"/>
</dbReference>
<dbReference type="AlphaFoldDB" id="A0AAN0MDS0"/>
<proteinExistence type="inferred from homology"/>
<organism evidence="11 12">
    <name type="scientific">Yoonia rhodophyticola</name>
    <dbReference type="NCBI Taxonomy" id="3137370"/>
    <lineage>
        <taxon>Bacteria</taxon>
        <taxon>Pseudomonadati</taxon>
        <taxon>Pseudomonadota</taxon>
        <taxon>Alphaproteobacteria</taxon>
        <taxon>Rhodobacterales</taxon>
        <taxon>Paracoccaceae</taxon>
        <taxon>Yoonia</taxon>
    </lineage>
</organism>